<name>A0A218W4G3_PUNGR</name>
<sequence length="66" mass="7372">MDAFDLGLVLCLEETIMEDKVDPLKKGFRPLINLCLDDLLAGPVPVEAPEPWFPWGDNDNLFLLAS</sequence>
<organism evidence="1 2">
    <name type="scientific">Punica granatum</name>
    <name type="common">Pomegranate</name>
    <dbReference type="NCBI Taxonomy" id="22663"/>
    <lineage>
        <taxon>Eukaryota</taxon>
        <taxon>Viridiplantae</taxon>
        <taxon>Streptophyta</taxon>
        <taxon>Embryophyta</taxon>
        <taxon>Tracheophyta</taxon>
        <taxon>Spermatophyta</taxon>
        <taxon>Magnoliopsida</taxon>
        <taxon>eudicotyledons</taxon>
        <taxon>Gunneridae</taxon>
        <taxon>Pentapetalae</taxon>
        <taxon>rosids</taxon>
        <taxon>malvids</taxon>
        <taxon>Myrtales</taxon>
        <taxon>Lythraceae</taxon>
        <taxon>Punica</taxon>
    </lineage>
</organism>
<comment type="caution">
    <text evidence="1">The sequence shown here is derived from an EMBL/GenBank/DDBJ whole genome shotgun (WGS) entry which is preliminary data.</text>
</comment>
<dbReference type="EMBL" id="MTKT01005376">
    <property type="protein sequence ID" value="OWM67737.1"/>
    <property type="molecule type" value="Genomic_DNA"/>
</dbReference>
<dbReference type="AlphaFoldDB" id="A0A218W4G3"/>
<proteinExistence type="predicted"/>
<evidence type="ECO:0000313" key="2">
    <source>
        <dbReference type="Proteomes" id="UP000197138"/>
    </source>
</evidence>
<evidence type="ECO:0000313" key="1">
    <source>
        <dbReference type="EMBL" id="OWM67737.1"/>
    </source>
</evidence>
<protein>
    <submittedName>
        <fullName evidence="1">Uncharacterized protein</fullName>
    </submittedName>
</protein>
<dbReference type="Proteomes" id="UP000197138">
    <property type="component" value="Unassembled WGS sequence"/>
</dbReference>
<gene>
    <name evidence="1" type="ORF">CDL15_Pgr019238</name>
</gene>
<reference evidence="2" key="1">
    <citation type="journal article" date="2017" name="Plant J.">
        <title>The pomegranate (Punica granatum L.) genome and the genomics of punicalagin biosynthesis.</title>
        <authorList>
            <person name="Qin G."/>
            <person name="Xu C."/>
            <person name="Ming R."/>
            <person name="Tang H."/>
            <person name="Guyot R."/>
            <person name="Kramer E.M."/>
            <person name="Hu Y."/>
            <person name="Yi X."/>
            <person name="Qi Y."/>
            <person name="Xu X."/>
            <person name="Gao Z."/>
            <person name="Pan H."/>
            <person name="Jian J."/>
            <person name="Tian Y."/>
            <person name="Yue Z."/>
            <person name="Xu Y."/>
        </authorList>
    </citation>
    <scope>NUCLEOTIDE SEQUENCE [LARGE SCALE GENOMIC DNA]</scope>
    <source>
        <strain evidence="2">cv. Dabenzi</strain>
    </source>
</reference>
<accession>A0A218W4G3</accession>